<sequence>MRKSPPGTPVRLLTGIAAVLSLALGATACTQEFGSGGVADSVTETATATGSTAPAPPGEPGSTPSTSAQGDAPRAAGEYHQLLASLPVKGRAPMTGYDRDLFGQAWTDDVDVEFGRNGCDTRNDILRRDFETVQIRPGTQGCLVESGTIIDPYSGGEIEFTRGRGTSSDVQIDHVVALADAWAKGARALDERTRQNLANDPDNLLAVDGGLNAQKGAGDAATWLPPNRAFRCTYAQRQITVKARYDLWVTAAERDALERQLNTCP</sequence>
<keyword evidence="2" id="KW-0732">Signal</keyword>
<gene>
    <name evidence="4" type="ORF">A605_06435</name>
</gene>
<dbReference type="AlphaFoldDB" id="M1NLL0"/>
<dbReference type="STRING" id="1121362.A605_06435"/>
<dbReference type="OrthoDB" id="5196645at2"/>
<dbReference type="KEGG" id="chn:A605_06435"/>
<evidence type="ECO:0000256" key="1">
    <source>
        <dbReference type="SAM" id="MobiDB-lite"/>
    </source>
</evidence>
<protein>
    <recommendedName>
        <fullName evidence="3">GmrSD restriction endonucleases C-terminal domain-containing protein</fullName>
    </recommendedName>
</protein>
<dbReference type="eggNOG" id="COG2356">
    <property type="taxonomic scope" value="Bacteria"/>
</dbReference>
<dbReference type="PATRIC" id="fig|1121362.3.peg.1298"/>
<evidence type="ECO:0000313" key="5">
    <source>
        <dbReference type="Proteomes" id="UP000011723"/>
    </source>
</evidence>
<dbReference type="Pfam" id="PF07510">
    <property type="entry name" value="GmrSD_C"/>
    <property type="match status" value="1"/>
</dbReference>
<reference evidence="4 5" key="1">
    <citation type="journal article" date="2012" name="Stand. Genomic Sci.">
        <title>Genome sequence of the halotolerant bacterium Corynebacterium halotolerans type strain YIM 70093(T) (= DSM 44683(T)).</title>
        <authorList>
            <person name="Ruckert C."/>
            <person name="Albersmeier A."/>
            <person name="Al-Dilaimi A."/>
            <person name="Niehaus K."/>
            <person name="Szczepanowski R."/>
            <person name="Kalinowski J."/>
        </authorList>
    </citation>
    <scope>NUCLEOTIDE SEQUENCE [LARGE SCALE GENOMIC DNA]</scope>
    <source>
        <strain evidence="4">YIM 70093</strain>
    </source>
</reference>
<organism evidence="4 5">
    <name type="scientific">Corynebacterium halotolerans YIM 70093 = DSM 44683</name>
    <dbReference type="NCBI Taxonomy" id="1121362"/>
    <lineage>
        <taxon>Bacteria</taxon>
        <taxon>Bacillati</taxon>
        <taxon>Actinomycetota</taxon>
        <taxon>Actinomycetes</taxon>
        <taxon>Mycobacteriales</taxon>
        <taxon>Corynebacteriaceae</taxon>
        <taxon>Corynebacterium</taxon>
    </lineage>
</organism>
<dbReference type="PROSITE" id="PS51257">
    <property type="entry name" value="PROKAR_LIPOPROTEIN"/>
    <property type="match status" value="1"/>
</dbReference>
<dbReference type="EMBL" id="CP003697">
    <property type="protein sequence ID" value="AGF72293.1"/>
    <property type="molecule type" value="Genomic_DNA"/>
</dbReference>
<evidence type="ECO:0000256" key="2">
    <source>
        <dbReference type="SAM" id="SignalP"/>
    </source>
</evidence>
<feature type="domain" description="GmrSD restriction endonucleases C-terminal" evidence="3">
    <location>
        <begin position="120"/>
        <end position="257"/>
    </location>
</feature>
<proteinExistence type="predicted"/>
<dbReference type="Proteomes" id="UP000011723">
    <property type="component" value="Chromosome"/>
</dbReference>
<dbReference type="RefSeq" id="WP_015400712.1">
    <property type="nucleotide sequence ID" value="NC_020302.1"/>
</dbReference>
<evidence type="ECO:0000259" key="3">
    <source>
        <dbReference type="Pfam" id="PF07510"/>
    </source>
</evidence>
<feature type="chain" id="PRO_5004016012" description="GmrSD restriction endonucleases C-terminal domain-containing protein" evidence="2">
    <location>
        <begin position="29"/>
        <end position="265"/>
    </location>
</feature>
<keyword evidence="5" id="KW-1185">Reference proteome</keyword>
<dbReference type="InterPro" id="IPR011089">
    <property type="entry name" value="GmrSD_C"/>
</dbReference>
<accession>M1NLL0</accession>
<feature type="signal peptide" evidence="2">
    <location>
        <begin position="1"/>
        <end position="28"/>
    </location>
</feature>
<name>M1NLL0_9CORY</name>
<feature type="region of interest" description="Disordered" evidence="1">
    <location>
        <begin position="46"/>
        <end position="75"/>
    </location>
</feature>
<dbReference type="PANTHER" id="PTHR24094">
    <property type="entry name" value="SECRETED PROTEIN"/>
    <property type="match status" value="1"/>
</dbReference>
<dbReference type="HOGENOM" id="CLU_043034_1_0_11"/>
<evidence type="ECO:0000313" key="4">
    <source>
        <dbReference type="EMBL" id="AGF72293.1"/>
    </source>
</evidence>
<dbReference type="PANTHER" id="PTHR24094:SF15">
    <property type="entry name" value="AMP-DEPENDENT SYNTHETASE_LIGASE DOMAIN-CONTAINING PROTEIN-RELATED"/>
    <property type="match status" value="1"/>
</dbReference>